<sequence length="289" mass="33250">MDENNKTTPNIQMPIDADLTTINDATDSLVDKKIDEPTPIISNTPVFMTTTSAEDMNTSESKPEPAKEVAPVETLAPTIKTGAEIPQPTPAVEEKIKNDNQDEVKKEIPVAVPTITSSETPDQKTDPVDEKIERAKLAMEGPERTAKREEREHSTDVKNQLTILEKKLAVIAEEKETLEINWIKLDENRTGLRNMINPIVERETKLEADESQLEEQEKNTVNEKDRVTLEQKRWALQELRHKAEEEKWVYENRLFKIEDQIKDNTTRYQKFLDEEEKLFADKEELEKTV</sequence>
<evidence type="ECO:0000313" key="3">
    <source>
        <dbReference type="EMBL" id="KKR13837.1"/>
    </source>
</evidence>
<evidence type="ECO:0000256" key="2">
    <source>
        <dbReference type="SAM" id="MobiDB-lite"/>
    </source>
</evidence>
<dbReference type="Proteomes" id="UP000034690">
    <property type="component" value="Unassembled WGS sequence"/>
</dbReference>
<dbReference type="AlphaFoldDB" id="A0A0G0RJM3"/>
<organism evidence="3 4">
    <name type="scientific">Candidatus Woesebacteria bacterium GW2011_GWA1_39_21b</name>
    <dbReference type="NCBI Taxonomy" id="1618551"/>
    <lineage>
        <taxon>Bacteria</taxon>
        <taxon>Candidatus Woeseibacteriota</taxon>
    </lineage>
</organism>
<evidence type="ECO:0000313" key="4">
    <source>
        <dbReference type="Proteomes" id="UP000034690"/>
    </source>
</evidence>
<protein>
    <submittedName>
        <fullName evidence="3">Uncharacterized protein</fullName>
    </submittedName>
</protein>
<accession>A0A0G0RJM3</accession>
<proteinExistence type="predicted"/>
<feature type="coiled-coil region" evidence="1">
    <location>
        <begin position="161"/>
        <end position="288"/>
    </location>
</feature>
<feature type="compositionally biased region" description="Polar residues" evidence="2">
    <location>
        <begin position="40"/>
        <end position="60"/>
    </location>
</feature>
<name>A0A0G0RJM3_9BACT</name>
<dbReference type="EMBL" id="LBWQ01000009">
    <property type="protein sequence ID" value="KKR13837.1"/>
    <property type="molecule type" value="Genomic_DNA"/>
</dbReference>
<feature type="region of interest" description="Disordered" evidence="2">
    <location>
        <begin position="30"/>
        <end position="157"/>
    </location>
</feature>
<comment type="caution">
    <text evidence="3">The sequence shown here is derived from an EMBL/GenBank/DDBJ whole genome shotgun (WGS) entry which is preliminary data.</text>
</comment>
<feature type="compositionally biased region" description="Basic and acidic residues" evidence="2">
    <location>
        <begin position="92"/>
        <end position="108"/>
    </location>
</feature>
<reference evidence="3 4" key="1">
    <citation type="journal article" date="2015" name="Nature">
        <title>rRNA introns, odd ribosomes, and small enigmatic genomes across a large radiation of phyla.</title>
        <authorList>
            <person name="Brown C.T."/>
            <person name="Hug L.A."/>
            <person name="Thomas B.C."/>
            <person name="Sharon I."/>
            <person name="Castelle C.J."/>
            <person name="Singh A."/>
            <person name="Wilkins M.J."/>
            <person name="Williams K.H."/>
            <person name="Banfield J.F."/>
        </authorList>
    </citation>
    <scope>NUCLEOTIDE SEQUENCE [LARGE SCALE GENOMIC DNA]</scope>
</reference>
<gene>
    <name evidence="3" type="ORF">UT40_C0009G0002</name>
</gene>
<evidence type="ECO:0000256" key="1">
    <source>
        <dbReference type="SAM" id="Coils"/>
    </source>
</evidence>
<feature type="compositionally biased region" description="Basic and acidic residues" evidence="2">
    <location>
        <begin position="121"/>
        <end position="156"/>
    </location>
</feature>
<keyword evidence="1" id="KW-0175">Coiled coil</keyword>